<organism evidence="1 2">
    <name type="scientific">Dunaliella salina</name>
    <name type="common">Green alga</name>
    <name type="synonym">Protococcus salinus</name>
    <dbReference type="NCBI Taxonomy" id="3046"/>
    <lineage>
        <taxon>Eukaryota</taxon>
        <taxon>Viridiplantae</taxon>
        <taxon>Chlorophyta</taxon>
        <taxon>core chlorophytes</taxon>
        <taxon>Chlorophyceae</taxon>
        <taxon>CS clade</taxon>
        <taxon>Chlamydomonadales</taxon>
        <taxon>Dunaliellaceae</taxon>
        <taxon>Dunaliella</taxon>
    </lineage>
</organism>
<evidence type="ECO:0008006" key="3">
    <source>
        <dbReference type="Google" id="ProtNLM"/>
    </source>
</evidence>
<dbReference type="Proteomes" id="UP000815325">
    <property type="component" value="Unassembled WGS sequence"/>
</dbReference>
<evidence type="ECO:0000313" key="1">
    <source>
        <dbReference type="EMBL" id="KAF5839203.1"/>
    </source>
</evidence>
<evidence type="ECO:0000313" key="2">
    <source>
        <dbReference type="Proteomes" id="UP000815325"/>
    </source>
</evidence>
<gene>
    <name evidence="1" type="ORF">DUNSADRAFT_1339</name>
</gene>
<dbReference type="PROSITE" id="PS51257">
    <property type="entry name" value="PROKAR_LIPOPROTEIN"/>
    <property type="match status" value="1"/>
</dbReference>
<reference evidence="1" key="1">
    <citation type="submission" date="2017-08" db="EMBL/GenBank/DDBJ databases">
        <authorList>
            <person name="Polle J.E."/>
            <person name="Barry K."/>
            <person name="Cushman J."/>
            <person name="Schmutz J."/>
            <person name="Tran D."/>
            <person name="Hathwaick L.T."/>
            <person name="Yim W.C."/>
            <person name="Jenkins J."/>
            <person name="Mckie-Krisberg Z.M."/>
            <person name="Prochnik S."/>
            <person name="Lindquist E."/>
            <person name="Dockter R.B."/>
            <person name="Adam C."/>
            <person name="Molina H."/>
            <person name="Bunkerborg J."/>
            <person name="Jin E."/>
            <person name="Buchheim M."/>
            <person name="Magnuson J."/>
        </authorList>
    </citation>
    <scope>NUCLEOTIDE SEQUENCE</scope>
    <source>
        <strain evidence="1">CCAP 19/18</strain>
    </source>
</reference>
<accession>A0ABQ7GX69</accession>
<keyword evidence="2" id="KW-1185">Reference proteome</keyword>
<protein>
    <recommendedName>
        <fullName evidence="3">Encoded protein</fullName>
    </recommendedName>
</protein>
<name>A0ABQ7GX69_DUNSA</name>
<sequence length="219" mass="23438">MATYLIRHGLHGGKAGLQQISHPSTLGGGTACSWPGTGRRHPPKYPPPNFQFCKRDLLELGLACGPENKLGLACGPENKLGLACGPENKLGLACGPENKLGLACEPVNWSMHACKLSRRSHTWILCSRCCSSSSLRICHLIWCQGLINLCRAPAQAQRGHETPRAVNHDAPGSSYIAAESYPPTVFIRCQGLINPCRVPAQARQGCGRAGTAMMCTKVS</sequence>
<comment type="caution">
    <text evidence="1">The sequence shown here is derived from an EMBL/GenBank/DDBJ whole genome shotgun (WGS) entry which is preliminary data.</text>
</comment>
<proteinExistence type="predicted"/>
<dbReference type="EMBL" id="MU069551">
    <property type="protein sequence ID" value="KAF5839203.1"/>
    <property type="molecule type" value="Genomic_DNA"/>
</dbReference>